<feature type="transmembrane region" description="Helical" evidence="6">
    <location>
        <begin position="178"/>
        <end position="201"/>
    </location>
</feature>
<dbReference type="Gene3D" id="1.10.3720.10">
    <property type="entry name" value="MetI-like"/>
    <property type="match status" value="1"/>
</dbReference>
<dbReference type="InterPro" id="IPR051204">
    <property type="entry name" value="ABC_transp_perm/SBD"/>
</dbReference>
<evidence type="ECO:0000256" key="6">
    <source>
        <dbReference type="RuleBase" id="RU363032"/>
    </source>
</evidence>
<dbReference type="STRING" id="1075402.AN216_20290"/>
<evidence type="ECO:0000256" key="2">
    <source>
        <dbReference type="ARBA" id="ARBA00022448"/>
    </source>
</evidence>
<feature type="transmembrane region" description="Helical" evidence="6">
    <location>
        <begin position="20"/>
        <end position="44"/>
    </location>
</feature>
<evidence type="ECO:0000256" key="1">
    <source>
        <dbReference type="ARBA" id="ARBA00004141"/>
    </source>
</evidence>
<keyword evidence="3 6" id="KW-0812">Transmembrane</keyword>
<dbReference type="Pfam" id="PF00528">
    <property type="entry name" value="BPD_transp_1"/>
    <property type="match status" value="1"/>
</dbReference>
<evidence type="ECO:0000256" key="4">
    <source>
        <dbReference type="ARBA" id="ARBA00022989"/>
    </source>
</evidence>
<evidence type="ECO:0000259" key="7">
    <source>
        <dbReference type="PROSITE" id="PS50928"/>
    </source>
</evidence>
<feature type="transmembrane region" description="Helical" evidence="6">
    <location>
        <begin position="132"/>
        <end position="158"/>
    </location>
</feature>
<feature type="transmembrane region" description="Helical" evidence="6">
    <location>
        <begin position="51"/>
        <end position="73"/>
    </location>
</feature>
<dbReference type="PANTHER" id="PTHR30177:SF4">
    <property type="entry name" value="OSMOPROTECTANT IMPORT PERMEASE PROTEIN OSMW"/>
    <property type="match status" value="1"/>
</dbReference>
<protein>
    <submittedName>
        <fullName evidence="8">ABC transporter permease</fullName>
    </submittedName>
</protein>
<dbReference type="CDD" id="cd06261">
    <property type="entry name" value="TM_PBP2"/>
    <property type="match status" value="1"/>
</dbReference>
<keyword evidence="5 6" id="KW-0472">Membrane</keyword>
<comment type="subcellular location">
    <subcellularLocation>
        <location evidence="6">Cell membrane</location>
        <topology evidence="6">Multi-pass membrane protein</topology>
    </subcellularLocation>
    <subcellularLocation>
        <location evidence="1">Membrane</location>
        <topology evidence="1">Multi-pass membrane protein</topology>
    </subcellularLocation>
</comment>
<dbReference type="PANTHER" id="PTHR30177">
    <property type="entry name" value="GLYCINE BETAINE/L-PROLINE TRANSPORT SYSTEM PERMEASE PROTEIN PROW"/>
    <property type="match status" value="1"/>
</dbReference>
<dbReference type="InterPro" id="IPR000515">
    <property type="entry name" value="MetI-like"/>
</dbReference>
<dbReference type="PATRIC" id="fig|1075402.3.peg.1543"/>
<dbReference type="GO" id="GO:0005886">
    <property type="term" value="C:plasma membrane"/>
    <property type="evidence" value="ECO:0007669"/>
    <property type="project" value="UniProtKB-SubCell"/>
</dbReference>
<name>A0A1E7JXR6_9ACTN</name>
<reference evidence="8 9" key="1">
    <citation type="journal article" date="2016" name="Front. Microbiol.">
        <title>Comparative Genomics Analysis of Streptomyces Species Reveals Their Adaptation to the Marine Environment and Their Diversity at the Genomic Level.</title>
        <authorList>
            <person name="Tian X."/>
            <person name="Zhang Z."/>
            <person name="Yang T."/>
            <person name="Chen M."/>
            <person name="Li J."/>
            <person name="Chen F."/>
            <person name="Yang J."/>
            <person name="Li W."/>
            <person name="Zhang B."/>
            <person name="Zhang Z."/>
            <person name="Wu J."/>
            <person name="Zhang C."/>
            <person name="Long L."/>
            <person name="Xiao J."/>
        </authorList>
    </citation>
    <scope>NUCLEOTIDE SEQUENCE [LARGE SCALE GENOMIC DNA]</scope>
    <source>
        <strain evidence="8 9">SCSIO 02100</strain>
    </source>
</reference>
<feature type="domain" description="ABC transmembrane type-1" evidence="7">
    <location>
        <begin position="18"/>
        <end position="201"/>
    </location>
</feature>
<dbReference type="AlphaFoldDB" id="A0A1E7JXR6"/>
<comment type="similarity">
    <text evidence="6">Belongs to the binding-protein-dependent transport system permease family.</text>
</comment>
<evidence type="ECO:0000256" key="5">
    <source>
        <dbReference type="ARBA" id="ARBA00023136"/>
    </source>
</evidence>
<dbReference type="GO" id="GO:0031460">
    <property type="term" value="P:glycine betaine transport"/>
    <property type="evidence" value="ECO:0007669"/>
    <property type="project" value="TreeGrafter"/>
</dbReference>
<dbReference type="GO" id="GO:0055085">
    <property type="term" value="P:transmembrane transport"/>
    <property type="evidence" value="ECO:0007669"/>
    <property type="project" value="InterPro"/>
</dbReference>
<keyword evidence="9" id="KW-1185">Reference proteome</keyword>
<evidence type="ECO:0000313" key="8">
    <source>
        <dbReference type="EMBL" id="OEU96473.1"/>
    </source>
</evidence>
<sequence length="215" mass="22122">MSFFEFLAGNWTDVLEATLAHAVLVLEALGLAVLVGVPLAFLTYRTTAPRAAVLGAAGIFLTIPSYALFGLLIAPLGLGRGPSVLALTLYALLPVIRNTVVGLRELDPAVIESARAMGMGRLRMLATVELPLAWPVLLTGLRVAAQLLLGIAAIAAAVNGPGLGNLILDGLATAGTPFAIYLTIEGAAGIVVLAVVFDLLFAAVNRLTTPRGFGA</sequence>
<dbReference type="RefSeq" id="WP_070198129.1">
    <property type="nucleotide sequence ID" value="NZ_LJGU01000139.1"/>
</dbReference>
<accession>A0A1E7JXR6</accession>
<evidence type="ECO:0000313" key="9">
    <source>
        <dbReference type="Proteomes" id="UP000176101"/>
    </source>
</evidence>
<feature type="transmembrane region" description="Helical" evidence="6">
    <location>
        <begin position="79"/>
        <end position="96"/>
    </location>
</feature>
<dbReference type="OrthoDB" id="9801163at2"/>
<keyword evidence="4 6" id="KW-1133">Transmembrane helix</keyword>
<keyword evidence="2 6" id="KW-0813">Transport</keyword>
<gene>
    <name evidence="8" type="ORF">AN216_20290</name>
</gene>
<organism evidence="8 9">
    <name type="scientific">Streptomyces oceani</name>
    <dbReference type="NCBI Taxonomy" id="1075402"/>
    <lineage>
        <taxon>Bacteria</taxon>
        <taxon>Bacillati</taxon>
        <taxon>Actinomycetota</taxon>
        <taxon>Actinomycetes</taxon>
        <taxon>Kitasatosporales</taxon>
        <taxon>Streptomycetaceae</taxon>
        <taxon>Streptomyces</taxon>
    </lineage>
</organism>
<dbReference type="PROSITE" id="PS50928">
    <property type="entry name" value="ABC_TM1"/>
    <property type="match status" value="1"/>
</dbReference>
<evidence type="ECO:0000256" key="3">
    <source>
        <dbReference type="ARBA" id="ARBA00022692"/>
    </source>
</evidence>
<dbReference type="Proteomes" id="UP000176101">
    <property type="component" value="Unassembled WGS sequence"/>
</dbReference>
<comment type="caution">
    <text evidence="8">The sequence shown here is derived from an EMBL/GenBank/DDBJ whole genome shotgun (WGS) entry which is preliminary data.</text>
</comment>
<dbReference type="InterPro" id="IPR035906">
    <property type="entry name" value="MetI-like_sf"/>
</dbReference>
<dbReference type="SUPFAM" id="SSF161098">
    <property type="entry name" value="MetI-like"/>
    <property type="match status" value="1"/>
</dbReference>
<proteinExistence type="inferred from homology"/>
<dbReference type="EMBL" id="LJGU01000139">
    <property type="protein sequence ID" value="OEU96473.1"/>
    <property type="molecule type" value="Genomic_DNA"/>
</dbReference>